<evidence type="ECO:0000313" key="1">
    <source>
        <dbReference type="EMBL" id="KAI0040265.1"/>
    </source>
</evidence>
<proteinExistence type="predicted"/>
<name>A0ACB8R8K4_9AGAM</name>
<reference evidence="1" key="1">
    <citation type="submission" date="2021-02" db="EMBL/GenBank/DDBJ databases">
        <authorList>
            <consortium name="DOE Joint Genome Institute"/>
            <person name="Ahrendt S."/>
            <person name="Looney B.P."/>
            <person name="Miyauchi S."/>
            <person name="Morin E."/>
            <person name="Drula E."/>
            <person name="Courty P.E."/>
            <person name="Chicoki N."/>
            <person name="Fauchery L."/>
            <person name="Kohler A."/>
            <person name="Kuo A."/>
            <person name="Labutti K."/>
            <person name="Pangilinan J."/>
            <person name="Lipzen A."/>
            <person name="Riley R."/>
            <person name="Andreopoulos W."/>
            <person name="He G."/>
            <person name="Johnson J."/>
            <person name="Barry K.W."/>
            <person name="Grigoriev I.V."/>
            <person name="Nagy L."/>
            <person name="Hibbett D."/>
            <person name="Henrissat B."/>
            <person name="Matheny P.B."/>
            <person name="Labbe J."/>
            <person name="Martin F."/>
        </authorList>
    </citation>
    <scope>NUCLEOTIDE SEQUENCE</scope>
    <source>
        <strain evidence="1">FP105234-sp</strain>
    </source>
</reference>
<reference evidence="1" key="2">
    <citation type="journal article" date="2022" name="New Phytol.">
        <title>Evolutionary transition to the ectomycorrhizal habit in the genomes of a hyperdiverse lineage of mushroom-forming fungi.</title>
        <authorList>
            <person name="Looney B."/>
            <person name="Miyauchi S."/>
            <person name="Morin E."/>
            <person name="Drula E."/>
            <person name="Courty P.E."/>
            <person name="Kohler A."/>
            <person name="Kuo A."/>
            <person name="LaButti K."/>
            <person name="Pangilinan J."/>
            <person name="Lipzen A."/>
            <person name="Riley R."/>
            <person name="Andreopoulos W."/>
            <person name="He G."/>
            <person name="Johnson J."/>
            <person name="Nolan M."/>
            <person name="Tritt A."/>
            <person name="Barry K.W."/>
            <person name="Grigoriev I.V."/>
            <person name="Nagy L.G."/>
            <person name="Hibbett D."/>
            <person name="Henrissat B."/>
            <person name="Matheny P.B."/>
            <person name="Labbe J."/>
            <person name="Martin F.M."/>
        </authorList>
    </citation>
    <scope>NUCLEOTIDE SEQUENCE</scope>
    <source>
        <strain evidence="1">FP105234-sp</strain>
    </source>
</reference>
<comment type="caution">
    <text evidence="1">The sequence shown here is derived from an EMBL/GenBank/DDBJ whole genome shotgun (WGS) entry which is preliminary data.</text>
</comment>
<gene>
    <name evidence="1" type="ORF">FA95DRAFT_901735</name>
</gene>
<organism evidence="1 2">
    <name type="scientific">Auriscalpium vulgare</name>
    <dbReference type="NCBI Taxonomy" id="40419"/>
    <lineage>
        <taxon>Eukaryota</taxon>
        <taxon>Fungi</taxon>
        <taxon>Dikarya</taxon>
        <taxon>Basidiomycota</taxon>
        <taxon>Agaricomycotina</taxon>
        <taxon>Agaricomycetes</taxon>
        <taxon>Russulales</taxon>
        <taxon>Auriscalpiaceae</taxon>
        <taxon>Auriscalpium</taxon>
    </lineage>
</organism>
<evidence type="ECO:0000313" key="2">
    <source>
        <dbReference type="Proteomes" id="UP000814033"/>
    </source>
</evidence>
<protein>
    <submittedName>
        <fullName evidence="1">Uncharacterized protein</fullName>
    </submittedName>
</protein>
<keyword evidence="2" id="KW-1185">Reference proteome</keyword>
<dbReference type="EMBL" id="MU276211">
    <property type="protein sequence ID" value="KAI0040265.1"/>
    <property type="molecule type" value="Genomic_DNA"/>
</dbReference>
<dbReference type="Proteomes" id="UP000814033">
    <property type="component" value="Unassembled WGS sequence"/>
</dbReference>
<sequence>MEHHNGAGFLSNALHNLFHRGSSVDPRSVPSGSGATPASDRSGRPSDAMDEDLDSAPAHHEPAPLNSVSQHTHQAMDQDAEMAPLVFAPSDDSRAASAASLPETAQPSETALAAIFDTTSHEVVMPVTAVPSDDMPPLIGDDTRSISSMPSLQSVSDSSSDGGFADHDDYMSDSSRDAADVEMVLDDDGDSAWTDNDDMPPLVDTAGLASAPNSAPHRHTVEVEEVQDPDAAAGGWLFVH</sequence>
<accession>A0ACB8R8K4</accession>